<dbReference type="Proteomes" id="UP001548189">
    <property type="component" value="Unassembled WGS sequence"/>
</dbReference>
<dbReference type="InterPro" id="IPR051682">
    <property type="entry name" value="Mito_Persulfide_Diox"/>
</dbReference>
<dbReference type="PANTHER" id="PTHR43084:SF1">
    <property type="entry name" value="PERSULFIDE DIOXYGENASE ETHE1, MITOCHONDRIAL"/>
    <property type="match status" value="1"/>
</dbReference>
<protein>
    <submittedName>
        <fullName evidence="1">MBL fold metallo-hydrolase</fullName>
    </submittedName>
</protein>
<name>A0ABV2BW19_9GAMM</name>
<comment type="caution">
    <text evidence="1">The sequence shown here is derived from an EMBL/GenBank/DDBJ whole genome shotgun (WGS) entry which is preliminary data.</text>
</comment>
<keyword evidence="2" id="KW-1185">Reference proteome</keyword>
<dbReference type="EMBL" id="JBEVCJ010000017">
    <property type="protein sequence ID" value="MET1256142.1"/>
    <property type="molecule type" value="Genomic_DNA"/>
</dbReference>
<proteinExistence type="predicted"/>
<dbReference type="CDD" id="cd07724">
    <property type="entry name" value="POD-like_MBL-fold"/>
    <property type="match status" value="1"/>
</dbReference>
<evidence type="ECO:0000313" key="1">
    <source>
        <dbReference type="EMBL" id="MET1256142.1"/>
    </source>
</evidence>
<organism evidence="1 2">
    <name type="scientific">Aliikangiella maris</name>
    <dbReference type="NCBI Taxonomy" id="3162458"/>
    <lineage>
        <taxon>Bacteria</taxon>
        <taxon>Pseudomonadati</taxon>
        <taxon>Pseudomonadota</taxon>
        <taxon>Gammaproteobacteria</taxon>
        <taxon>Oceanospirillales</taxon>
        <taxon>Pleioneaceae</taxon>
        <taxon>Aliikangiella</taxon>
    </lineage>
</organism>
<dbReference type="InterPro" id="IPR044528">
    <property type="entry name" value="POD-like_MBL-fold"/>
</dbReference>
<dbReference type="InterPro" id="IPR001279">
    <property type="entry name" value="Metallo-B-lactamas"/>
</dbReference>
<dbReference type="Gene3D" id="3.60.15.10">
    <property type="entry name" value="Ribonuclease Z/Hydroxyacylglutathione hydrolase-like"/>
    <property type="match status" value="1"/>
</dbReference>
<accession>A0ABV2BW19</accession>
<dbReference type="SUPFAM" id="SSF56281">
    <property type="entry name" value="Metallo-hydrolase/oxidoreductase"/>
    <property type="match status" value="1"/>
</dbReference>
<dbReference type="PANTHER" id="PTHR43084">
    <property type="entry name" value="PERSULFIDE DIOXYGENASE ETHE1"/>
    <property type="match status" value="1"/>
</dbReference>
<dbReference type="Pfam" id="PF00753">
    <property type="entry name" value="Lactamase_B"/>
    <property type="match status" value="1"/>
</dbReference>
<sequence length="286" mass="32502">MPTQIESFFHQETSSFTYLVYDISSKEAVLIDPVADFDLFSGKISYQSAEMIFSQIEAQQLKLKWILETHAHADHITASQWFKAKTNALILIGARITTVQQTFNQLFNLTSIHAATAEDFDQLLADKQVITIGNTPIKCIYTPGHTPSCSTYLIDNHAFVGDTLFMPDYGTARCDFPGGDAGTLYDSIKTIFALPEETHLYMCHDYQPGDRELLWQTTVKEQKIHNIHIGNNRTRSDFINLRQERDKQLKVPKLLLSALQINIRAGKLPIAENNNHQYLKIPINQI</sequence>
<dbReference type="InterPro" id="IPR036866">
    <property type="entry name" value="RibonucZ/Hydroxyglut_hydro"/>
</dbReference>
<gene>
    <name evidence="1" type="ORF">ABVT43_13460</name>
</gene>
<reference evidence="1 2" key="1">
    <citation type="submission" date="2024-06" db="EMBL/GenBank/DDBJ databases">
        <authorList>
            <person name="Li F."/>
        </authorList>
    </citation>
    <scope>NUCLEOTIDE SEQUENCE [LARGE SCALE GENOMIC DNA]</scope>
    <source>
        <strain evidence="1 2">GXAS 311</strain>
    </source>
</reference>
<dbReference type="SMART" id="SM00849">
    <property type="entry name" value="Lactamase_B"/>
    <property type="match status" value="1"/>
</dbReference>
<evidence type="ECO:0000313" key="2">
    <source>
        <dbReference type="Proteomes" id="UP001548189"/>
    </source>
</evidence>